<keyword evidence="2" id="KW-0472">Membrane</keyword>
<feature type="transmembrane region" description="Helical" evidence="2">
    <location>
        <begin position="20"/>
        <end position="44"/>
    </location>
</feature>
<evidence type="ECO:0000256" key="1">
    <source>
        <dbReference type="SAM" id="MobiDB-lite"/>
    </source>
</evidence>
<protein>
    <submittedName>
        <fullName evidence="3">Uncharacterized protein</fullName>
    </submittedName>
</protein>
<accession>K0SS17</accession>
<dbReference type="Proteomes" id="UP000266841">
    <property type="component" value="Unassembled WGS sequence"/>
</dbReference>
<feature type="region of interest" description="Disordered" evidence="1">
    <location>
        <begin position="253"/>
        <end position="275"/>
    </location>
</feature>
<proteinExistence type="predicted"/>
<name>K0SS17_THAOC</name>
<feature type="compositionally biased region" description="Low complexity" evidence="1">
    <location>
        <begin position="253"/>
        <end position="263"/>
    </location>
</feature>
<evidence type="ECO:0000313" key="3">
    <source>
        <dbReference type="EMBL" id="EJK63846.1"/>
    </source>
</evidence>
<keyword evidence="4" id="KW-1185">Reference proteome</keyword>
<keyword evidence="2" id="KW-1133">Transmembrane helix</keyword>
<comment type="caution">
    <text evidence="3">The sequence shown here is derived from an EMBL/GenBank/DDBJ whole genome shotgun (WGS) entry which is preliminary data.</text>
</comment>
<sequence length="275" mass="29007">IEATVTSPARAPSWLRMISAIMSSMTAALTMSCPTGVFTSLACLRMFMAIPRDVGPKHAPAAIADWMLVGSSAIAITKAIAMGRTDPTIAISIPLEPMSLSVQPRRDLPSDIDARQEHDRGVQVLVRDVDATAPFPVAVAPAEEALGRVPHEGLDVRSHACAVLMSRDRWVLEWCARGCRIATTSGTLDTSEVGLRAQGIAVLPRLFSSIRLLVSVISAAIKLLSLVRPPSVLRAFRSFVKNLCFIPQPGGKAAGAAPPAAAGGTAGGNLWSRVD</sequence>
<evidence type="ECO:0000256" key="2">
    <source>
        <dbReference type="SAM" id="Phobius"/>
    </source>
</evidence>
<keyword evidence="2" id="KW-0812">Transmembrane</keyword>
<reference evidence="3 4" key="1">
    <citation type="journal article" date="2012" name="Genome Biol.">
        <title>Genome and low-iron response of an oceanic diatom adapted to chronic iron limitation.</title>
        <authorList>
            <person name="Lommer M."/>
            <person name="Specht M."/>
            <person name="Roy A.S."/>
            <person name="Kraemer L."/>
            <person name="Andreson R."/>
            <person name="Gutowska M.A."/>
            <person name="Wolf J."/>
            <person name="Bergner S.V."/>
            <person name="Schilhabel M.B."/>
            <person name="Klostermeier U.C."/>
            <person name="Beiko R.G."/>
            <person name="Rosenstiel P."/>
            <person name="Hippler M."/>
            <person name="Laroche J."/>
        </authorList>
    </citation>
    <scope>NUCLEOTIDE SEQUENCE [LARGE SCALE GENOMIC DNA]</scope>
    <source>
        <strain evidence="3 4">CCMP1005</strain>
    </source>
</reference>
<dbReference type="AlphaFoldDB" id="K0SS17"/>
<organism evidence="3 4">
    <name type="scientific">Thalassiosira oceanica</name>
    <name type="common">Marine diatom</name>
    <dbReference type="NCBI Taxonomy" id="159749"/>
    <lineage>
        <taxon>Eukaryota</taxon>
        <taxon>Sar</taxon>
        <taxon>Stramenopiles</taxon>
        <taxon>Ochrophyta</taxon>
        <taxon>Bacillariophyta</taxon>
        <taxon>Coscinodiscophyceae</taxon>
        <taxon>Thalassiosirophycidae</taxon>
        <taxon>Thalassiosirales</taxon>
        <taxon>Thalassiosiraceae</taxon>
        <taxon>Thalassiosira</taxon>
    </lineage>
</organism>
<evidence type="ECO:0000313" key="4">
    <source>
        <dbReference type="Proteomes" id="UP000266841"/>
    </source>
</evidence>
<gene>
    <name evidence="3" type="ORF">THAOC_15476</name>
</gene>
<dbReference type="EMBL" id="AGNL01017961">
    <property type="protein sequence ID" value="EJK63846.1"/>
    <property type="molecule type" value="Genomic_DNA"/>
</dbReference>
<feature type="non-terminal residue" evidence="3">
    <location>
        <position position="1"/>
    </location>
</feature>